<comment type="caution">
    <text evidence="1">The sequence shown here is derived from an EMBL/GenBank/DDBJ whole genome shotgun (WGS) entry which is preliminary data.</text>
</comment>
<dbReference type="AlphaFoldDB" id="A0A9X7J565"/>
<dbReference type="Proteomes" id="UP000239430">
    <property type="component" value="Unassembled WGS sequence"/>
</dbReference>
<name>A0A9X7J565_9FIRM</name>
<accession>A0A9X7J565</accession>
<gene>
    <name evidence="1" type="ORF">MOST_03370</name>
</gene>
<reference evidence="1 2" key="1">
    <citation type="submission" date="2018-03" db="EMBL/GenBank/DDBJ databases">
        <title>Genome sequence of Moorella stamsii DSM 26217.</title>
        <authorList>
            <person name="Poehlein A."/>
            <person name="Daniel R."/>
        </authorList>
    </citation>
    <scope>NUCLEOTIDE SEQUENCE [LARGE SCALE GENOMIC DNA]</scope>
    <source>
        <strain evidence="2">DSM 26217</strain>
    </source>
</reference>
<keyword evidence="2" id="KW-1185">Reference proteome</keyword>
<dbReference type="EMBL" id="PVXL01000014">
    <property type="protein sequence ID" value="PRR77124.1"/>
    <property type="molecule type" value="Genomic_DNA"/>
</dbReference>
<evidence type="ECO:0000313" key="1">
    <source>
        <dbReference type="EMBL" id="PRR77124.1"/>
    </source>
</evidence>
<sequence>MQLIFYTTVSPEEYCRQGKDFPFPEPDYCPHCRLKVPRQKHGFFARNAINDNFSSRILIRRSTANTAILPFPTCLPFACPTSSTP</sequence>
<proteinExistence type="predicted"/>
<evidence type="ECO:0000313" key="2">
    <source>
        <dbReference type="Proteomes" id="UP000239430"/>
    </source>
</evidence>
<dbReference type="RefSeq" id="WP_208974816.1">
    <property type="nucleotide sequence ID" value="NZ_PVXL01000014.1"/>
</dbReference>
<organism evidence="1 2">
    <name type="scientific">Neomoorella stamsii</name>
    <dbReference type="NCBI Taxonomy" id="1266720"/>
    <lineage>
        <taxon>Bacteria</taxon>
        <taxon>Bacillati</taxon>
        <taxon>Bacillota</taxon>
        <taxon>Clostridia</taxon>
        <taxon>Neomoorellales</taxon>
        <taxon>Neomoorellaceae</taxon>
        <taxon>Neomoorella</taxon>
    </lineage>
</organism>
<protein>
    <submittedName>
        <fullName evidence="1">Uncharacterized protein</fullName>
    </submittedName>
</protein>